<name>A0ABR8WB41_9BACL</name>
<dbReference type="PANTHER" id="PTHR44013">
    <property type="entry name" value="ZINC-TYPE ALCOHOL DEHYDROGENASE-LIKE PROTEIN C16A3.02C"/>
    <property type="match status" value="1"/>
</dbReference>
<keyword evidence="2" id="KW-1185">Reference proteome</keyword>
<organism evidence="1 2">
    <name type="scientific">Planococcus wigleyi</name>
    <dbReference type="NCBI Taxonomy" id="2762216"/>
    <lineage>
        <taxon>Bacteria</taxon>
        <taxon>Bacillati</taxon>
        <taxon>Bacillota</taxon>
        <taxon>Bacilli</taxon>
        <taxon>Bacillales</taxon>
        <taxon>Caryophanaceae</taxon>
        <taxon>Planococcus</taxon>
    </lineage>
</organism>
<dbReference type="Proteomes" id="UP000658980">
    <property type="component" value="Unassembled WGS sequence"/>
</dbReference>
<comment type="caution">
    <text evidence="1">The sequence shown here is derived from an EMBL/GenBank/DDBJ whole genome shotgun (WGS) entry which is preliminary data.</text>
</comment>
<sequence>MDHSRIGICITFSARRFCRHFVKECPGPAKIFNYALTYFGAEVTAVCSARNVELVKSLGADRVIDCNIQNFTDSSETCGIIFDTIGKSKFSQCRSTLKEKGIYLSSAARMSDFALMISTSAMNNKRLIGGLAPMRKKDLLFLKN</sequence>
<evidence type="ECO:0000313" key="1">
    <source>
        <dbReference type="EMBL" id="MBD8014253.1"/>
    </source>
</evidence>
<protein>
    <submittedName>
        <fullName evidence="1">Zinc-binding dehydrogenase</fullName>
    </submittedName>
</protein>
<dbReference type="InterPro" id="IPR036291">
    <property type="entry name" value="NAD(P)-bd_dom_sf"/>
</dbReference>
<evidence type="ECO:0000313" key="2">
    <source>
        <dbReference type="Proteomes" id="UP000658980"/>
    </source>
</evidence>
<dbReference type="PANTHER" id="PTHR44013:SF1">
    <property type="entry name" value="ZINC-TYPE ALCOHOL DEHYDROGENASE-LIKE PROTEIN C16A3.02C"/>
    <property type="match status" value="1"/>
</dbReference>
<accession>A0ABR8WB41</accession>
<proteinExistence type="predicted"/>
<dbReference type="InterPro" id="IPR052733">
    <property type="entry name" value="Chloroplast_QOR"/>
</dbReference>
<dbReference type="Gene3D" id="3.40.50.720">
    <property type="entry name" value="NAD(P)-binding Rossmann-like Domain"/>
    <property type="match status" value="1"/>
</dbReference>
<dbReference type="SUPFAM" id="SSF51735">
    <property type="entry name" value="NAD(P)-binding Rossmann-fold domains"/>
    <property type="match status" value="1"/>
</dbReference>
<dbReference type="EMBL" id="JACSPU010000001">
    <property type="protein sequence ID" value="MBD8014253.1"/>
    <property type="molecule type" value="Genomic_DNA"/>
</dbReference>
<reference evidence="1 2" key="1">
    <citation type="submission" date="2020-08" db="EMBL/GenBank/DDBJ databases">
        <title>A Genomic Blueprint of the Chicken Gut Microbiome.</title>
        <authorList>
            <person name="Gilroy R."/>
            <person name="Ravi A."/>
            <person name="Getino M."/>
            <person name="Pursley I."/>
            <person name="Horton D.L."/>
            <person name="Alikhan N.-F."/>
            <person name="Baker D."/>
            <person name="Gharbi K."/>
            <person name="Hall N."/>
            <person name="Watson M."/>
            <person name="Adriaenssens E.M."/>
            <person name="Foster-Nyarko E."/>
            <person name="Jarju S."/>
            <person name="Secka A."/>
            <person name="Antonio M."/>
            <person name="Oren A."/>
            <person name="Chaudhuri R."/>
            <person name="La Ragione R.M."/>
            <person name="Hildebrand F."/>
            <person name="Pallen M.J."/>
        </authorList>
    </citation>
    <scope>NUCLEOTIDE SEQUENCE [LARGE SCALE GENOMIC DNA]</scope>
    <source>
        <strain evidence="1 2">Sa1BUA13</strain>
    </source>
</reference>
<gene>
    <name evidence="1" type="ORF">H9630_05410</name>
</gene>